<name>A0A815BI05_9BILA</name>
<dbReference type="Proteomes" id="UP000663845">
    <property type="component" value="Unassembled WGS sequence"/>
</dbReference>
<dbReference type="EMBL" id="CAJNOG010000497">
    <property type="protein sequence ID" value="CAF1270877.1"/>
    <property type="molecule type" value="Genomic_DNA"/>
</dbReference>
<proteinExistence type="predicted"/>
<feature type="non-terminal residue" evidence="1">
    <location>
        <position position="1"/>
    </location>
</feature>
<evidence type="ECO:0000313" key="1">
    <source>
        <dbReference type="EMBL" id="CAF1270877.1"/>
    </source>
</evidence>
<accession>A0A815BI05</accession>
<sequence length="107" mass="11676">CTCSAASICLWYVSPLIQLTESSPTIYYALLGESNKWTAISQQRIRFIDNEINNNIAIIGLQGAPNELVSINIFHTVLLSTTVTCPMASDTGIARLIITSSNMFCGF</sequence>
<protein>
    <submittedName>
        <fullName evidence="1">Uncharacterized protein</fullName>
    </submittedName>
</protein>
<dbReference type="AlphaFoldDB" id="A0A815BI05"/>
<comment type="caution">
    <text evidence="1">The sequence shown here is derived from an EMBL/GenBank/DDBJ whole genome shotgun (WGS) entry which is preliminary data.</text>
</comment>
<reference evidence="1" key="1">
    <citation type="submission" date="2021-02" db="EMBL/GenBank/DDBJ databases">
        <authorList>
            <person name="Nowell W R."/>
        </authorList>
    </citation>
    <scope>NUCLEOTIDE SEQUENCE</scope>
</reference>
<evidence type="ECO:0000313" key="2">
    <source>
        <dbReference type="Proteomes" id="UP000663845"/>
    </source>
</evidence>
<gene>
    <name evidence="1" type="ORF">JYZ213_LOCUS30688</name>
</gene>
<organism evidence="1 2">
    <name type="scientific">Adineta steineri</name>
    <dbReference type="NCBI Taxonomy" id="433720"/>
    <lineage>
        <taxon>Eukaryota</taxon>
        <taxon>Metazoa</taxon>
        <taxon>Spiralia</taxon>
        <taxon>Gnathifera</taxon>
        <taxon>Rotifera</taxon>
        <taxon>Eurotatoria</taxon>
        <taxon>Bdelloidea</taxon>
        <taxon>Adinetida</taxon>
        <taxon>Adinetidae</taxon>
        <taxon>Adineta</taxon>
    </lineage>
</organism>